<dbReference type="EMBL" id="JACJPY010000015">
    <property type="protein sequence ID" value="MBD2149887.1"/>
    <property type="molecule type" value="Genomic_DNA"/>
</dbReference>
<gene>
    <name evidence="2" type="ORF">H6F44_07095</name>
</gene>
<evidence type="ECO:0000313" key="3">
    <source>
        <dbReference type="Proteomes" id="UP000631421"/>
    </source>
</evidence>
<reference evidence="2" key="1">
    <citation type="journal article" date="2015" name="ISME J.">
        <title>Draft Genome Sequence of Streptomyces incarnatus NRRL8089, which Produces the Nucleoside Antibiotic Sinefungin.</title>
        <authorList>
            <person name="Oshima K."/>
            <person name="Hattori M."/>
            <person name="Shimizu H."/>
            <person name="Fukuda K."/>
            <person name="Nemoto M."/>
            <person name="Inagaki K."/>
            <person name="Tamura T."/>
        </authorList>
    </citation>
    <scope>NUCLEOTIDE SEQUENCE</scope>
    <source>
        <strain evidence="2">FACHB-1277</strain>
    </source>
</reference>
<dbReference type="InterPro" id="IPR011335">
    <property type="entry name" value="Restrct_endonuc-II-like"/>
</dbReference>
<proteinExistence type="predicted"/>
<dbReference type="Gene3D" id="3.90.1570.10">
    <property type="entry name" value="tt1808, chain A"/>
    <property type="match status" value="1"/>
</dbReference>
<evidence type="ECO:0000259" key="1">
    <source>
        <dbReference type="Pfam" id="PF05685"/>
    </source>
</evidence>
<dbReference type="InterPro" id="IPR012296">
    <property type="entry name" value="Nuclease_put_TT1808"/>
</dbReference>
<sequence length="202" mass="23003">MTAQLLVPSLSPNQEVPNPDQPHVMRFTIAQFQLMYERGVFADSDRYELINGEIIAMSPIGLKHAVSVGRFSKKLESKLREQVIIWVQNPIDLGNKSQPQPDIVVLKYRDDFYEEGLPTPADILLIIEVADSSLEYDRDVKAKLYGVAGIPQMWLFDVNTKTITGFSQPSELGYKQTCLYTQGDRLSILAFDDVVFEWQELF</sequence>
<evidence type="ECO:0000313" key="2">
    <source>
        <dbReference type="EMBL" id="MBD2149887.1"/>
    </source>
</evidence>
<protein>
    <submittedName>
        <fullName evidence="2">Uma2 family endonuclease</fullName>
    </submittedName>
</protein>
<dbReference type="PANTHER" id="PTHR35400">
    <property type="entry name" value="SLR1083 PROTEIN"/>
    <property type="match status" value="1"/>
</dbReference>
<dbReference type="Pfam" id="PF05685">
    <property type="entry name" value="Uma2"/>
    <property type="match status" value="1"/>
</dbReference>
<dbReference type="SUPFAM" id="SSF52980">
    <property type="entry name" value="Restriction endonuclease-like"/>
    <property type="match status" value="1"/>
</dbReference>
<keyword evidence="3" id="KW-1185">Reference proteome</keyword>
<dbReference type="RefSeq" id="WP_190350254.1">
    <property type="nucleotide sequence ID" value="NZ_JACJPY010000015.1"/>
</dbReference>
<keyword evidence="2" id="KW-0540">Nuclease</keyword>
<dbReference type="CDD" id="cd06260">
    <property type="entry name" value="DUF820-like"/>
    <property type="match status" value="1"/>
</dbReference>
<name>A0A926Z5R7_9CYAN</name>
<dbReference type="PANTHER" id="PTHR35400:SF1">
    <property type="entry name" value="SLR1083 PROTEIN"/>
    <property type="match status" value="1"/>
</dbReference>
<dbReference type="GO" id="GO:0004519">
    <property type="term" value="F:endonuclease activity"/>
    <property type="evidence" value="ECO:0007669"/>
    <property type="project" value="UniProtKB-KW"/>
</dbReference>
<dbReference type="Proteomes" id="UP000631421">
    <property type="component" value="Unassembled WGS sequence"/>
</dbReference>
<feature type="domain" description="Putative restriction endonuclease" evidence="1">
    <location>
        <begin position="31"/>
        <end position="191"/>
    </location>
</feature>
<dbReference type="AlphaFoldDB" id="A0A926Z5R7"/>
<dbReference type="InterPro" id="IPR008538">
    <property type="entry name" value="Uma2"/>
</dbReference>
<organism evidence="2 3">
    <name type="scientific">Pseudanabaena cinerea FACHB-1277</name>
    <dbReference type="NCBI Taxonomy" id="2949581"/>
    <lineage>
        <taxon>Bacteria</taxon>
        <taxon>Bacillati</taxon>
        <taxon>Cyanobacteriota</taxon>
        <taxon>Cyanophyceae</taxon>
        <taxon>Pseudanabaenales</taxon>
        <taxon>Pseudanabaenaceae</taxon>
        <taxon>Pseudanabaena</taxon>
        <taxon>Pseudanabaena cinerea</taxon>
    </lineage>
</organism>
<reference evidence="2" key="2">
    <citation type="submission" date="2020-08" db="EMBL/GenBank/DDBJ databases">
        <authorList>
            <person name="Chen M."/>
            <person name="Teng W."/>
            <person name="Zhao L."/>
            <person name="Hu C."/>
            <person name="Zhou Y."/>
            <person name="Han B."/>
            <person name="Song L."/>
            <person name="Shu W."/>
        </authorList>
    </citation>
    <scope>NUCLEOTIDE SEQUENCE</scope>
    <source>
        <strain evidence="2">FACHB-1277</strain>
    </source>
</reference>
<keyword evidence="2" id="KW-0378">Hydrolase</keyword>
<keyword evidence="2" id="KW-0255">Endonuclease</keyword>
<comment type="caution">
    <text evidence="2">The sequence shown here is derived from an EMBL/GenBank/DDBJ whole genome shotgun (WGS) entry which is preliminary data.</text>
</comment>
<accession>A0A926Z5R7</accession>